<dbReference type="AlphaFoldDB" id="A0A8H6XA73"/>
<keyword evidence="4" id="KW-1185">Reference proteome</keyword>
<evidence type="ECO:0000256" key="1">
    <source>
        <dbReference type="SAM" id="MobiDB-lite"/>
    </source>
</evidence>
<accession>A0A8H6XA73</accession>
<dbReference type="Proteomes" id="UP000620124">
    <property type="component" value="Unassembled WGS sequence"/>
</dbReference>
<gene>
    <name evidence="3" type="ORF">MVEN_02118500</name>
</gene>
<protein>
    <submittedName>
        <fullName evidence="3">Uncharacterized protein</fullName>
    </submittedName>
</protein>
<feature type="compositionally biased region" description="Polar residues" evidence="1">
    <location>
        <begin position="167"/>
        <end position="188"/>
    </location>
</feature>
<evidence type="ECO:0000256" key="2">
    <source>
        <dbReference type="SAM" id="SignalP"/>
    </source>
</evidence>
<name>A0A8H6XA73_9AGAR</name>
<feature type="signal peptide" evidence="2">
    <location>
        <begin position="1"/>
        <end position="21"/>
    </location>
</feature>
<sequence>MFPTAALISLVLIVAAAPGLCAPVPVFAHPSRHNPRLVIGGSVSNIATPTDSVVPAPTVEAGLPIDIPSITVGASAASSQASITVSESPFEECFDPNSPGFLNCIPVALPVPPSDSLSETAATSTVTDTPVQASATESPFDECTDPRTALNCIPVALPVSPSDSLSEAAATSTVTDTPAQASATTTESPFDECTDPRTALNCIPVALPIDM</sequence>
<proteinExistence type="predicted"/>
<feature type="region of interest" description="Disordered" evidence="1">
    <location>
        <begin position="167"/>
        <end position="192"/>
    </location>
</feature>
<feature type="chain" id="PRO_5034841425" evidence="2">
    <location>
        <begin position="22"/>
        <end position="211"/>
    </location>
</feature>
<reference evidence="3" key="1">
    <citation type="submission" date="2020-05" db="EMBL/GenBank/DDBJ databases">
        <title>Mycena genomes resolve the evolution of fungal bioluminescence.</title>
        <authorList>
            <person name="Tsai I.J."/>
        </authorList>
    </citation>
    <scope>NUCLEOTIDE SEQUENCE</scope>
    <source>
        <strain evidence="3">CCC161011</strain>
    </source>
</reference>
<evidence type="ECO:0000313" key="3">
    <source>
        <dbReference type="EMBL" id="KAF7336826.1"/>
    </source>
</evidence>
<keyword evidence="2" id="KW-0732">Signal</keyword>
<organism evidence="3 4">
    <name type="scientific">Mycena venus</name>
    <dbReference type="NCBI Taxonomy" id="2733690"/>
    <lineage>
        <taxon>Eukaryota</taxon>
        <taxon>Fungi</taxon>
        <taxon>Dikarya</taxon>
        <taxon>Basidiomycota</taxon>
        <taxon>Agaricomycotina</taxon>
        <taxon>Agaricomycetes</taxon>
        <taxon>Agaricomycetidae</taxon>
        <taxon>Agaricales</taxon>
        <taxon>Marasmiineae</taxon>
        <taxon>Mycenaceae</taxon>
        <taxon>Mycena</taxon>
    </lineage>
</organism>
<evidence type="ECO:0000313" key="4">
    <source>
        <dbReference type="Proteomes" id="UP000620124"/>
    </source>
</evidence>
<dbReference type="EMBL" id="JACAZI010000022">
    <property type="protein sequence ID" value="KAF7336826.1"/>
    <property type="molecule type" value="Genomic_DNA"/>
</dbReference>
<comment type="caution">
    <text evidence="3">The sequence shown here is derived from an EMBL/GenBank/DDBJ whole genome shotgun (WGS) entry which is preliminary data.</text>
</comment>